<name>X6NTZ7_RETFI</name>
<evidence type="ECO:0000313" key="2">
    <source>
        <dbReference type="EMBL" id="ETO29461.1"/>
    </source>
</evidence>
<protein>
    <submittedName>
        <fullName evidence="2">Uncharacterized protein</fullName>
    </submittedName>
</protein>
<feature type="region of interest" description="Disordered" evidence="1">
    <location>
        <begin position="1"/>
        <end position="34"/>
    </location>
</feature>
<evidence type="ECO:0000313" key="3">
    <source>
        <dbReference type="Proteomes" id="UP000023152"/>
    </source>
</evidence>
<sequence length="377" mass="43247">INEDANENNNKNDNGNRNDNDNDNDNDNELGNDDDEIRIYKNTHQSNSKKDGTATDDNKDGFVQIKWVSSPLNDFIVDSVIALIVSVDCDSNGGVAQSMMQKCKEKDGIGLEEESGMMPTLWQNNVHLITPPTTTTNIIDPIETNPQLVVKEEHEKQSDSQTGHSYNSSQQTQHKQTDSVNYSCPDDVVYKIVLNGKYAVITFRYNVLPVYDYKDKYQNRKATVQRIYFFFCTHFKVESDDLSLKQRIEGILRHVDSALYPVHKDFDCQKDFNLPKMPTLDPPKPLSNFLDKNQQKKTKAQKKYIRSRDKINNHRRADKINNIIIIKTNCSVTKLIFINFCHKNSINNPQPNKKSKIFPTNNSNANNKKKECSAMPY</sequence>
<dbReference type="Proteomes" id="UP000023152">
    <property type="component" value="Unassembled WGS sequence"/>
</dbReference>
<reference evidence="2 3" key="1">
    <citation type="journal article" date="2013" name="Curr. Biol.">
        <title>The Genome of the Foraminiferan Reticulomyxa filosa.</title>
        <authorList>
            <person name="Glockner G."/>
            <person name="Hulsmann N."/>
            <person name="Schleicher M."/>
            <person name="Noegel A.A."/>
            <person name="Eichinger L."/>
            <person name="Gallinger C."/>
            <person name="Pawlowski J."/>
            <person name="Sierra R."/>
            <person name="Euteneuer U."/>
            <person name="Pillet L."/>
            <person name="Moustafa A."/>
            <person name="Platzer M."/>
            <person name="Groth M."/>
            <person name="Szafranski K."/>
            <person name="Schliwa M."/>
        </authorList>
    </citation>
    <scope>NUCLEOTIDE SEQUENCE [LARGE SCALE GENOMIC DNA]</scope>
</reference>
<comment type="caution">
    <text evidence="2">The sequence shown here is derived from an EMBL/GenBank/DDBJ whole genome shotgun (WGS) entry which is preliminary data.</text>
</comment>
<keyword evidence="3" id="KW-1185">Reference proteome</keyword>
<dbReference type="AlphaFoldDB" id="X6NTZ7"/>
<organism evidence="2 3">
    <name type="scientific">Reticulomyxa filosa</name>
    <dbReference type="NCBI Taxonomy" id="46433"/>
    <lineage>
        <taxon>Eukaryota</taxon>
        <taxon>Sar</taxon>
        <taxon>Rhizaria</taxon>
        <taxon>Retaria</taxon>
        <taxon>Foraminifera</taxon>
        <taxon>Monothalamids</taxon>
        <taxon>Reticulomyxidae</taxon>
        <taxon>Reticulomyxa</taxon>
    </lineage>
</organism>
<feature type="region of interest" description="Disordered" evidence="1">
    <location>
        <begin position="349"/>
        <end position="377"/>
    </location>
</feature>
<gene>
    <name evidence="2" type="ORF">RFI_07659</name>
</gene>
<feature type="non-terminal residue" evidence="2">
    <location>
        <position position="1"/>
    </location>
</feature>
<evidence type="ECO:0000256" key="1">
    <source>
        <dbReference type="SAM" id="MobiDB-lite"/>
    </source>
</evidence>
<feature type="compositionally biased region" description="Polar residues" evidence="1">
    <location>
        <begin position="349"/>
        <end position="366"/>
    </location>
</feature>
<feature type="compositionally biased region" description="Basic and acidic residues" evidence="1">
    <location>
        <begin position="368"/>
        <end position="377"/>
    </location>
</feature>
<dbReference type="EMBL" id="ASPP01006051">
    <property type="protein sequence ID" value="ETO29461.1"/>
    <property type="molecule type" value="Genomic_DNA"/>
</dbReference>
<proteinExistence type="predicted"/>
<feature type="compositionally biased region" description="Acidic residues" evidence="1">
    <location>
        <begin position="21"/>
        <end position="34"/>
    </location>
</feature>
<accession>X6NTZ7</accession>
<feature type="region of interest" description="Disordered" evidence="1">
    <location>
        <begin position="152"/>
        <end position="180"/>
    </location>
</feature>
<feature type="compositionally biased region" description="Polar residues" evidence="1">
    <location>
        <begin position="159"/>
        <end position="180"/>
    </location>
</feature>